<organism evidence="3 4">
    <name type="scientific">Angustibacter luteus</name>
    <dbReference type="NCBI Taxonomy" id="658456"/>
    <lineage>
        <taxon>Bacteria</taxon>
        <taxon>Bacillati</taxon>
        <taxon>Actinomycetota</taxon>
        <taxon>Actinomycetes</taxon>
        <taxon>Kineosporiales</taxon>
        <taxon>Kineosporiaceae</taxon>
    </lineage>
</organism>
<comment type="caution">
    <text evidence="3">The sequence shown here is derived from an EMBL/GenBank/DDBJ whole genome shotgun (WGS) entry which is preliminary data.</text>
</comment>
<dbReference type="SUPFAM" id="SSF51905">
    <property type="entry name" value="FAD/NAD(P)-binding domain"/>
    <property type="match status" value="1"/>
</dbReference>
<dbReference type="Proteomes" id="UP001596189">
    <property type="component" value="Unassembled WGS sequence"/>
</dbReference>
<evidence type="ECO:0000313" key="4">
    <source>
        <dbReference type="Proteomes" id="UP001596189"/>
    </source>
</evidence>
<name>A0ABW1JBJ0_9ACTN</name>
<reference evidence="4" key="1">
    <citation type="journal article" date="2019" name="Int. J. Syst. Evol. Microbiol.">
        <title>The Global Catalogue of Microorganisms (GCM) 10K type strain sequencing project: providing services to taxonomists for standard genome sequencing and annotation.</title>
        <authorList>
            <consortium name="The Broad Institute Genomics Platform"/>
            <consortium name="The Broad Institute Genome Sequencing Center for Infectious Disease"/>
            <person name="Wu L."/>
            <person name="Ma J."/>
        </authorList>
    </citation>
    <scope>NUCLEOTIDE SEQUENCE [LARGE SCALE GENOMIC DNA]</scope>
    <source>
        <strain evidence="4">KACC 14249</strain>
    </source>
</reference>
<dbReference type="RefSeq" id="WP_345717347.1">
    <property type="nucleotide sequence ID" value="NZ_BAABFP010000005.1"/>
</dbReference>
<gene>
    <name evidence="3" type="ORF">ACFQDO_03405</name>
</gene>
<dbReference type="InterPro" id="IPR036188">
    <property type="entry name" value="FAD/NAD-bd_sf"/>
</dbReference>
<dbReference type="InterPro" id="IPR006076">
    <property type="entry name" value="FAD-dep_OxRdtase"/>
</dbReference>
<protein>
    <submittedName>
        <fullName evidence="3">FAD-dependent oxidoreductase</fullName>
    </submittedName>
</protein>
<keyword evidence="4" id="KW-1185">Reference proteome</keyword>
<feature type="region of interest" description="Disordered" evidence="1">
    <location>
        <begin position="1"/>
        <end position="20"/>
    </location>
</feature>
<dbReference type="Pfam" id="PF01266">
    <property type="entry name" value="DAO"/>
    <property type="match status" value="1"/>
</dbReference>
<evidence type="ECO:0000313" key="3">
    <source>
        <dbReference type="EMBL" id="MFC6006168.1"/>
    </source>
</evidence>
<proteinExistence type="predicted"/>
<accession>A0ABW1JBJ0</accession>
<dbReference type="EMBL" id="JBHSRD010000002">
    <property type="protein sequence ID" value="MFC6006168.1"/>
    <property type="molecule type" value="Genomic_DNA"/>
</dbReference>
<dbReference type="Gene3D" id="3.50.50.60">
    <property type="entry name" value="FAD/NAD(P)-binding domain"/>
    <property type="match status" value="1"/>
</dbReference>
<feature type="domain" description="FAD dependent oxidoreductase" evidence="2">
    <location>
        <begin position="30"/>
        <end position="336"/>
    </location>
</feature>
<dbReference type="Gene3D" id="3.30.9.10">
    <property type="entry name" value="D-Amino Acid Oxidase, subunit A, domain 2"/>
    <property type="match status" value="1"/>
</dbReference>
<sequence>MGGGHPYDGRPATTSAYPNGSALTDHRDEAVVVGGGFYGLRVALFLRQRLGFRHVRVFEMLDSVMERASYVNQARVHNGYHYPRSILTAYRSRVNFPGFVDEYRDAVVDDFDHYYAIARAHSKVNARQFELFCTRIGAAWRPAPTPIAAMFHPGRIERSYAVREPAFDARVLRELLLDRISRAGGIDISLGDEVSSIAALPDGRVLLEASSGSYTADRVVGAGYSRINVLHRSSHLEQVALQHEISEMALVELPPALRGLGLTVMDGPFFSVMPFPSRGLHTLSHVRFTPRYRWRDGSGQPALDPQAVFSMADRTSGFTGMRADVIRYVPALAAMRQVDSLREVKTVLAKSDLDDSRPILYRPDHGIANYTCIMGGKLDNIYDVLSELEHDSVSA</sequence>
<evidence type="ECO:0000259" key="2">
    <source>
        <dbReference type="Pfam" id="PF01266"/>
    </source>
</evidence>
<evidence type="ECO:0000256" key="1">
    <source>
        <dbReference type="SAM" id="MobiDB-lite"/>
    </source>
</evidence>